<evidence type="ECO:0000256" key="7">
    <source>
        <dbReference type="ARBA" id="ARBA00023204"/>
    </source>
</evidence>
<keyword evidence="10" id="KW-0175">Coiled coil</keyword>
<dbReference type="SUPFAM" id="SSF52540">
    <property type="entry name" value="P-loop containing nucleoside triphosphate hydrolases"/>
    <property type="match status" value="2"/>
</dbReference>
<keyword evidence="7 9" id="KW-0234">DNA repair</keyword>
<keyword evidence="5 9" id="KW-0227">DNA damage</keyword>
<dbReference type="PANTHER" id="PTHR11059">
    <property type="entry name" value="DNA REPAIR PROTEIN RECN"/>
    <property type="match status" value="1"/>
</dbReference>
<comment type="similarity">
    <text evidence="2 9">Belongs to the RecN family.</text>
</comment>
<dbReference type="Gene3D" id="3.40.50.300">
    <property type="entry name" value="P-loop containing nucleotide triphosphate hydrolases"/>
    <property type="match status" value="2"/>
</dbReference>
<evidence type="ECO:0000256" key="9">
    <source>
        <dbReference type="PIRNR" id="PIRNR003128"/>
    </source>
</evidence>
<feature type="coiled-coil region" evidence="10">
    <location>
        <begin position="199"/>
        <end position="226"/>
    </location>
</feature>
<keyword evidence="4" id="KW-0547">Nucleotide-binding</keyword>
<dbReference type="InterPro" id="IPR004604">
    <property type="entry name" value="DNA_recomb/repair_RecN"/>
</dbReference>
<evidence type="ECO:0000256" key="5">
    <source>
        <dbReference type="ARBA" id="ARBA00022763"/>
    </source>
</evidence>
<evidence type="ECO:0000256" key="10">
    <source>
        <dbReference type="SAM" id="Coils"/>
    </source>
</evidence>
<evidence type="ECO:0000259" key="11">
    <source>
        <dbReference type="Pfam" id="PF02463"/>
    </source>
</evidence>
<evidence type="ECO:0000256" key="1">
    <source>
        <dbReference type="ARBA" id="ARBA00003618"/>
    </source>
</evidence>
<dbReference type="PIRSF" id="PIRSF003128">
    <property type="entry name" value="RecN"/>
    <property type="match status" value="1"/>
</dbReference>
<dbReference type="CDD" id="cd03241">
    <property type="entry name" value="ABC_RecN"/>
    <property type="match status" value="2"/>
</dbReference>
<evidence type="ECO:0000313" key="12">
    <source>
        <dbReference type="EMBL" id="MFH6982089.1"/>
    </source>
</evidence>
<dbReference type="RefSeq" id="WP_395415875.1">
    <property type="nucleotide sequence ID" value="NZ_JBIPKE010000009.1"/>
</dbReference>
<dbReference type="PANTHER" id="PTHR11059:SF0">
    <property type="entry name" value="DNA REPAIR PROTEIN RECN"/>
    <property type="match status" value="1"/>
</dbReference>
<comment type="caution">
    <text evidence="12">The sequence shown here is derived from an EMBL/GenBank/DDBJ whole genome shotgun (WGS) entry which is preliminary data.</text>
</comment>
<evidence type="ECO:0000256" key="6">
    <source>
        <dbReference type="ARBA" id="ARBA00022840"/>
    </source>
</evidence>
<keyword evidence="13" id="KW-1185">Reference proteome</keyword>
<dbReference type="InterPro" id="IPR027417">
    <property type="entry name" value="P-loop_NTPase"/>
</dbReference>
<dbReference type="NCBIfam" id="TIGR00634">
    <property type="entry name" value="recN"/>
    <property type="match status" value="1"/>
</dbReference>
<evidence type="ECO:0000256" key="3">
    <source>
        <dbReference type="ARBA" id="ARBA00021315"/>
    </source>
</evidence>
<dbReference type="Proteomes" id="UP001610063">
    <property type="component" value="Unassembled WGS sequence"/>
</dbReference>
<accession>A0ABW7N5W7</accession>
<reference evidence="12 13" key="1">
    <citation type="journal article" date="2013" name="Int. J. Syst. Evol. Microbiol.">
        <title>Marinoscillum luteum sp. nov., isolated from marine sediment.</title>
        <authorList>
            <person name="Cha I.T."/>
            <person name="Park S.J."/>
            <person name="Kim S.J."/>
            <person name="Kim J.G."/>
            <person name="Jung M.Y."/>
            <person name="Shin K.S."/>
            <person name="Kwon K.K."/>
            <person name="Yang S.H."/>
            <person name="Seo Y.S."/>
            <person name="Rhee S.K."/>
        </authorList>
    </citation>
    <scope>NUCLEOTIDE SEQUENCE [LARGE SCALE GENOMIC DNA]</scope>
    <source>
        <strain evidence="12 13">KCTC 23939</strain>
    </source>
</reference>
<proteinExistence type="inferred from homology"/>
<sequence length="552" mass="61261">MIRSLSIKNYALIQSLEMSPSPNLNIITGETGAGKSIMLGAVGLLLGNRADTKALFSEEEKCVVEGVFDIKNYKLKALFEAADLDFESECIIRREISPSGKSRAFINDTPVTLDVLKTLGVHLMDVHSQHESLHLGSNEYQLEILDIYAGHQELIAQYKKSYAEFTSAEKTYSRLVKKAQESAKDTDYKQYLYNELAEAQLSAGELELLEEELEILENAEEIKVNLGQLNQLLDESEISLINQLQEGLPLLSSIKGFSKRLEELFERLNSASIELQDISREIANEQDRVELDPERLQVVKERIDLLFRLQQKHHTNEVAELIALRDELSAALEDVLNIDSEIKKAKAALEEAQKAMLSTGKALTASRQKHAQPFAEAIKALITKLGIENGNISIKITPTEPNINGLDLVELLFSANKGVQPRELKNVASGGEFSRLIFAVKYLLADKTAMPTIIFDEIDTGVSGEIALQMVSMMKQMAKNHQVVSISHLPQFAAGGDAHYFVYKDHSLDKSVSKIKKLQEEERVLAIAQMIGGEKPGASAMQSAKELLNPVS</sequence>
<name>A0ABW7N5W7_9BACT</name>
<evidence type="ECO:0000256" key="8">
    <source>
        <dbReference type="ARBA" id="ARBA00033408"/>
    </source>
</evidence>
<organism evidence="12 13">
    <name type="scientific">Marinoscillum luteum</name>
    <dbReference type="NCBI Taxonomy" id="861051"/>
    <lineage>
        <taxon>Bacteria</taxon>
        <taxon>Pseudomonadati</taxon>
        <taxon>Bacteroidota</taxon>
        <taxon>Cytophagia</taxon>
        <taxon>Cytophagales</taxon>
        <taxon>Reichenbachiellaceae</taxon>
        <taxon>Marinoscillum</taxon>
    </lineage>
</organism>
<feature type="coiled-coil region" evidence="10">
    <location>
        <begin position="254"/>
        <end position="288"/>
    </location>
</feature>
<dbReference type="InterPro" id="IPR003395">
    <property type="entry name" value="RecF/RecN/SMC_N"/>
</dbReference>
<dbReference type="Pfam" id="PF02463">
    <property type="entry name" value="SMC_N"/>
    <property type="match status" value="1"/>
</dbReference>
<dbReference type="EMBL" id="JBIPKE010000009">
    <property type="protein sequence ID" value="MFH6982089.1"/>
    <property type="molecule type" value="Genomic_DNA"/>
</dbReference>
<feature type="domain" description="RecF/RecN/SMC N-terminal" evidence="11">
    <location>
        <begin position="2"/>
        <end position="505"/>
    </location>
</feature>
<keyword evidence="6" id="KW-0067">ATP-binding</keyword>
<evidence type="ECO:0000256" key="4">
    <source>
        <dbReference type="ARBA" id="ARBA00022741"/>
    </source>
</evidence>
<comment type="function">
    <text evidence="1 9">May be involved in recombinational repair of damaged DNA.</text>
</comment>
<evidence type="ECO:0000256" key="2">
    <source>
        <dbReference type="ARBA" id="ARBA00009441"/>
    </source>
</evidence>
<protein>
    <recommendedName>
        <fullName evidence="3 9">DNA repair protein RecN</fullName>
    </recommendedName>
    <alternativeName>
        <fullName evidence="8 9">Recombination protein N</fullName>
    </alternativeName>
</protein>
<gene>
    <name evidence="12" type="primary">recN</name>
    <name evidence="12" type="ORF">ACHKAR_01500</name>
</gene>
<evidence type="ECO:0000313" key="13">
    <source>
        <dbReference type="Proteomes" id="UP001610063"/>
    </source>
</evidence>